<dbReference type="CDD" id="cd07325">
    <property type="entry name" value="M48_Ste24p_like"/>
    <property type="match status" value="1"/>
</dbReference>
<dbReference type="Gene3D" id="3.30.2010.10">
    <property type="entry name" value="Metalloproteases ('zincins'), catalytic domain"/>
    <property type="match status" value="1"/>
</dbReference>
<evidence type="ECO:0000256" key="9">
    <source>
        <dbReference type="ARBA" id="ARBA00023049"/>
    </source>
</evidence>
<keyword evidence="10 12" id="KW-0472">Membrane</keyword>
<keyword evidence="8 12" id="KW-1133">Transmembrane helix</keyword>
<evidence type="ECO:0000256" key="7">
    <source>
        <dbReference type="ARBA" id="ARBA00022833"/>
    </source>
</evidence>
<dbReference type="GeneID" id="97990266"/>
<feature type="transmembrane region" description="Helical" evidence="12">
    <location>
        <begin position="71"/>
        <end position="91"/>
    </location>
</feature>
<evidence type="ECO:0000313" key="14">
    <source>
        <dbReference type="EMBL" id="RGE56054.1"/>
    </source>
</evidence>
<dbReference type="GO" id="GO:0006508">
    <property type="term" value="P:proteolysis"/>
    <property type="evidence" value="ECO:0007669"/>
    <property type="project" value="UniProtKB-KW"/>
</dbReference>
<evidence type="ECO:0000256" key="8">
    <source>
        <dbReference type="ARBA" id="ARBA00022989"/>
    </source>
</evidence>
<keyword evidence="9 11" id="KW-0482">Metalloprotease</keyword>
<evidence type="ECO:0000313" key="17">
    <source>
        <dbReference type="Proteomes" id="UP000261166"/>
    </source>
</evidence>
<dbReference type="GO" id="GO:0004222">
    <property type="term" value="F:metalloendopeptidase activity"/>
    <property type="evidence" value="ECO:0007669"/>
    <property type="project" value="InterPro"/>
</dbReference>
<dbReference type="InterPro" id="IPR001915">
    <property type="entry name" value="Peptidase_M48"/>
</dbReference>
<evidence type="ECO:0000256" key="10">
    <source>
        <dbReference type="ARBA" id="ARBA00023136"/>
    </source>
</evidence>
<dbReference type="Pfam" id="PF01435">
    <property type="entry name" value="Peptidase_M48"/>
    <property type="match status" value="2"/>
</dbReference>
<evidence type="ECO:0000256" key="1">
    <source>
        <dbReference type="ARBA" id="ARBA00004651"/>
    </source>
</evidence>
<evidence type="ECO:0000256" key="3">
    <source>
        <dbReference type="ARBA" id="ARBA00022670"/>
    </source>
</evidence>
<dbReference type="GO" id="GO:0005886">
    <property type="term" value="C:plasma membrane"/>
    <property type="evidence" value="ECO:0007669"/>
    <property type="project" value="UniProtKB-SubCell"/>
</dbReference>
<proteinExistence type="inferred from homology"/>
<sequence length="295" mass="34387">MERTTNEVRREIRKVRHKGERPIYWVMFAINSIIWLGIIIVTIVVDNIDDFSEVVENADISDLLEGLDKGFAFLMIAYIIVLFLCVLYQAYAKELSYSVKVTSKNFPEIYEKSVEFARLLGLKKVPEVYITQQNGILNAFASWVLGRRYIQLNAEIVDIAYMENKDFDVVYFTMAHEFGHQYFNHPTLLHNFSILFARIIPLVGPMYSRSQEYSADRVAQVLTEDMGIRCMAMLTVGRHLYPYVDVDDYLQNIYKKPNVLERMARWIVNLMTDHPINPLRVRAIVDPEKKSGRLI</sequence>
<evidence type="ECO:0000259" key="13">
    <source>
        <dbReference type="Pfam" id="PF01435"/>
    </source>
</evidence>
<evidence type="ECO:0000313" key="16">
    <source>
        <dbReference type="Proteomes" id="UP000260812"/>
    </source>
</evidence>
<accession>A0A3E3HW42</accession>
<protein>
    <submittedName>
        <fullName evidence="14">M48 family peptidase</fullName>
    </submittedName>
</protein>
<feature type="domain" description="Peptidase M48" evidence="13">
    <location>
        <begin position="191"/>
        <end position="286"/>
    </location>
</feature>
<keyword evidence="7 11" id="KW-0862">Zinc</keyword>
<keyword evidence="2" id="KW-1003">Cell membrane</keyword>
<dbReference type="Proteomes" id="UP000261166">
    <property type="component" value="Unassembled WGS sequence"/>
</dbReference>
<evidence type="ECO:0000313" key="15">
    <source>
        <dbReference type="EMBL" id="RGE70549.1"/>
    </source>
</evidence>
<keyword evidence="16" id="KW-1185">Reference proteome</keyword>
<dbReference type="InterPro" id="IPR050083">
    <property type="entry name" value="HtpX_protease"/>
</dbReference>
<feature type="domain" description="Peptidase M48" evidence="13">
    <location>
        <begin position="105"/>
        <end position="187"/>
    </location>
</feature>
<evidence type="ECO:0000256" key="11">
    <source>
        <dbReference type="RuleBase" id="RU003983"/>
    </source>
</evidence>
<evidence type="ECO:0000256" key="12">
    <source>
        <dbReference type="SAM" id="Phobius"/>
    </source>
</evidence>
<keyword evidence="6 11" id="KW-0378">Hydrolase</keyword>
<comment type="caution">
    <text evidence="14">The sequence shown here is derived from an EMBL/GenBank/DDBJ whole genome shotgun (WGS) entry which is preliminary data.</text>
</comment>
<comment type="similarity">
    <text evidence="11">Belongs to the peptidase M48 family.</text>
</comment>
<keyword evidence="3 11" id="KW-0645">Protease</keyword>
<organism evidence="14 16">
    <name type="scientific">Eisenbergiella massiliensis</name>
    <dbReference type="NCBI Taxonomy" id="1720294"/>
    <lineage>
        <taxon>Bacteria</taxon>
        <taxon>Bacillati</taxon>
        <taxon>Bacillota</taxon>
        <taxon>Clostridia</taxon>
        <taxon>Lachnospirales</taxon>
        <taxon>Lachnospiraceae</taxon>
        <taxon>Eisenbergiella</taxon>
    </lineage>
</organism>
<dbReference type="PANTHER" id="PTHR43221">
    <property type="entry name" value="PROTEASE HTPX"/>
    <property type="match status" value="1"/>
</dbReference>
<reference evidence="14 17" key="1">
    <citation type="submission" date="2018-08" db="EMBL/GenBank/DDBJ databases">
        <title>A genome reference for cultivated species of the human gut microbiota.</title>
        <authorList>
            <person name="Zou Y."/>
            <person name="Xue W."/>
            <person name="Luo G."/>
        </authorList>
    </citation>
    <scope>NUCLEOTIDE SEQUENCE [LARGE SCALE GENOMIC DNA]</scope>
    <source>
        <strain evidence="15 17">AF26-4BH</strain>
        <strain evidence="14">TF05-5AC</strain>
    </source>
</reference>
<comment type="cofactor">
    <cofactor evidence="11">
        <name>Zn(2+)</name>
        <dbReference type="ChEBI" id="CHEBI:29105"/>
    </cofactor>
    <text evidence="11">Binds 1 zinc ion per subunit.</text>
</comment>
<dbReference type="OrthoDB" id="9810445at2"/>
<evidence type="ECO:0000256" key="2">
    <source>
        <dbReference type="ARBA" id="ARBA00022475"/>
    </source>
</evidence>
<evidence type="ECO:0000256" key="4">
    <source>
        <dbReference type="ARBA" id="ARBA00022692"/>
    </source>
</evidence>
<dbReference type="PANTHER" id="PTHR43221:SF1">
    <property type="entry name" value="PROTEASE HTPX"/>
    <property type="match status" value="1"/>
</dbReference>
<name>A0A3E3HW42_9FIRM</name>
<gene>
    <name evidence="15" type="ORF">DWY69_16580</name>
    <name evidence="14" type="ORF">DXC51_26270</name>
</gene>
<dbReference type="EMBL" id="QVLV01000031">
    <property type="protein sequence ID" value="RGE56054.1"/>
    <property type="molecule type" value="Genomic_DNA"/>
</dbReference>
<evidence type="ECO:0000256" key="5">
    <source>
        <dbReference type="ARBA" id="ARBA00022723"/>
    </source>
</evidence>
<comment type="subcellular location">
    <subcellularLocation>
        <location evidence="1">Cell membrane</location>
        <topology evidence="1">Multi-pass membrane protein</topology>
    </subcellularLocation>
</comment>
<feature type="transmembrane region" description="Helical" evidence="12">
    <location>
        <begin position="23"/>
        <end position="45"/>
    </location>
</feature>
<dbReference type="EMBL" id="QVLU01000015">
    <property type="protein sequence ID" value="RGE70549.1"/>
    <property type="molecule type" value="Genomic_DNA"/>
</dbReference>
<keyword evidence="5" id="KW-0479">Metal-binding</keyword>
<dbReference type="Proteomes" id="UP000260812">
    <property type="component" value="Unassembled WGS sequence"/>
</dbReference>
<dbReference type="GO" id="GO:0046872">
    <property type="term" value="F:metal ion binding"/>
    <property type="evidence" value="ECO:0007669"/>
    <property type="project" value="UniProtKB-KW"/>
</dbReference>
<dbReference type="RefSeq" id="WP_025490389.1">
    <property type="nucleotide sequence ID" value="NZ_JBKUNB010000023.1"/>
</dbReference>
<dbReference type="AlphaFoldDB" id="A0A3E3HW42"/>
<keyword evidence="4 12" id="KW-0812">Transmembrane</keyword>
<evidence type="ECO:0000256" key="6">
    <source>
        <dbReference type="ARBA" id="ARBA00022801"/>
    </source>
</evidence>